<feature type="transmembrane region" description="Helical" evidence="11">
    <location>
        <begin position="74"/>
        <end position="93"/>
    </location>
</feature>
<dbReference type="GO" id="GO:0019752">
    <property type="term" value="P:carboxylic acid metabolic process"/>
    <property type="evidence" value="ECO:0007669"/>
    <property type="project" value="InterPro"/>
</dbReference>
<feature type="transmembrane region" description="Helical" evidence="11">
    <location>
        <begin position="331"/>
        <end position="349"/>
    </location>
</feature>
<dbReference type="PROSITE" id="PS00392">
    <property type="entry name" value="DDC_GAD_HDC_YDC"/>
    <property type="match status" value="1"/>
</dbReference>
<feature type="transmembrane region" description="Helical" evidence="11">
    <location>
        <begin position="361"/>
        <end position="379"/>
    </location>
</feature>
<dbReference type="PROSITE" id="PS50850">
    <property type="entry name" value="MFS"/>
    <property type="match status" value="1"/>
</dbReference>
<reference evidence="13 14" key="1">
    <citation type="journal article" date="2018" name="PLoS Pathog.">
        <title>Evolution of structural diversity of trichothecenes, a family of toxins produced by plant pathogenic and entomopathogenic fungi.</title>
        <authorList>
            <person name="Proctor R.H."/>
            <person name="McCormick S.P."/>
            <person name="Kim H.S."/>
            <person name="Cardoza R.E."/>
            <person name="Stanley A.M."/>
            <person name="Lindo L."/>
            <person name="Kelly A."/>
            <person name="Brown D.W."/>
            <person name="Lee T."/>
            <person name="Vaughan M.M."/>
            <person name="Alexander N.J."/>
            <person name="Busman M."/>
            <person name="Gutierrez S."/>
        </authorList>
    </citation>
    <scope>NUCLEOTIDE SEQUENCE [LARGE SCALE GENOMIC DNA]</scope>
    <source>
        <strain evidence="13 14">IBT 40837</strain>
    </source>
</reference>
<keyword evidence="14" id="KW-1185">Reference proteome</keyword>
<evidence type="ECO:0000256" key="6">
    <source>
        <dbReference type="ARBA" id="ARBA00022898"/>
    </source>
</evidence>
<feature type="transmembrane region" description="Helical" evidence="11">
    <location>
        <begin position="423"/>
        <end position="444"/>
    </location>
</feature>
<evidence type="ECO:0000256" key="11">
    <source>
        <dbReference type="SAM" id="Phobius"/>
    </source>
</evidence>
<dbReference type="InterPro" id="IPR020846">
    <property type="entry name" value="MFS_dom"/>
</dbReference>
<evidence type="ECO:0000256" key="5">
    <source>
        <dbReference type="ARBA" id="ARBA00022692"/>
    </source>
</evidence>
<feature type="modified residue" description="N6-(pyridoxal phosphate)lysine" evidence="10">
    <location>
        <position position="739"/>
    </location>
</feature>
<evidence type="ECO:0000256" key="3">
    <source>
        <dbReference type="ARBA" id="ARBA00009533"/>
    </source>
</evidence>
<feature type="transmembrane region" description="Helical" evidence="11">
    <location>
        <begin position="266"/>
        <end position="290"/>
    </location>
</feature>
<evidence type="ECO:0000256" key="1">
    <source>
        <dbReference type="ARBA" id="ARBA00001933"/>
    </source>
</evidence>
<evidence type="ECO:0000259" key="12">
    <source>
        <dbReference type="PROSITE" id="PS50850"/>
    </source>
</evidence>
<evidence type="ECO:0000256" key="2">
    <source>
        <dbReference type="ARBA" id="ARBA00004141"/>
    </source>
</evidence>
<dbReference type="InterPro" id="IPR036259">
    <property type="entry name" value="MFS_trans_sf"/>
</dbReference>
<dbReference type="PANTHER" id="PTHR43791">
    <property type="entry name" value="PERMEASE-RELATED"/>
    <property type="match status" value="1"/>
</dbReference>
<dbReference type="InterPro" id="IPR011701">
    <property type="entry name" value="MFS"/>
</dbReference>
<evidence type="ECO:0000256" key="4">
    <source>
        <dbReference type="ARBA" id="ARBA00022448"/>
    </source>
</evidence>
<feature type="transmembrane region" description="Helical" evidence="11">
    <location>
        <begin position="105"/>
        <end position="122"/>
    </location>
</feature>
<dbReference type="InterPro" id="IPR015424">
    <property type="entry name" value="PyrdxlP-dep_Trfase"/>
</dbReference>
<comment type="subcellular location">
    <subcellularLocation>
        <location evidence="2">Membrane</location>
        <topology evidence="2">Multi-pass membrane protein</topology>
    </subcellularLocation>
</comment>
<dbReference type="Gene3D" id="3.40.640.10">
    <property type="entry name" value="Type I PLP-dependent aspartate aminotransferase-like (Major domain)"/>
    <property type="match status" value="1"/>
</dbReference>
<keyword evidence="8 11" id="KW-0472">Membrane</keyword>
<feature type="transmembrane region" description="Helical" evidence="11">
    <location>
        <begin position="391"/>
        <end position="411"/>
    </location>
</feature>
<keyword evidence="5 11" id="KW-0812">Transmembrane</keyword>
<dbReference type="GO" id="GO:0016831">
    <property type="term" value="F:carboxy-lyase activity"/>
    <property type="evidence" value="ECO:0007669"/>
    <property type="project" value="InterPro"/>
</dbReference>
<gene>
    <name evidence="13" type="ORF">TARUN_8006</name>
</gene>
<feature type="domain" description="Major facilitator superfamily (MFS) profile" evidence="12">
    <location>
        <begin position="37"/>
        <end position="449"/>
    </location>
</feature>
<evidence type="ECO:0000256" key="10">
    <source>
        <dbReference type="PIRSR" id="PIRSR602129-50"/>
    </source>
</evidence>
<dbReference type="GO" id="GO:0016020">
    <property type="term" value="C:membrane"/>
    <property type="evidence" value="ECO:0007669"/>
    <property type="project" value="UniProtKB-SubCell"/>
</dbReference>
<comment type="cofactor">
    <cofactor evidence="1 10">
        <name>pyridoxal 5'-phosphate</name>
        <dbReference type="ChEBI" id="CHEBI:597326"/>
    </cofactor>
</comment>
<dbReference type="GO" id="GO:0030170">
    <property type="term" value="F:pyridoxal phosphate binding"/>
    <property type="evidence" value="ECO:0007669"/>
    <property type="project" value="InterPro"/>
</dbReference>
<evidence type="ECO:0000256" key="8">
    <source>
        <dbReference type="ARBA" id="ARBA00023136"/>
    </source>
</evidence>
<keyword evidence="9" id="KW-0456">Lyase</keyword>
<feature type="transmembrane region" description="Helical" evidence="11">
    <location>
        <begin position="198"/>
        <end position="218"/>
    </location>
</feature>
<dbReference type="SUPFAM" id="SSF103473">
    <property type="entry name" value="MFS general substrate transporter"/>
    <property type="match status" value="1"/>
</dbReference>
<organism evidence="13 14">
    <name type="scientific">Trichoderma arundinaceum</name>
    <dbReference type="NCBI Taxonomy" id="490622"/>
    <lineage>
        <taxon>Eukaryota</taxon>
        <taxon>Fungi</taxon>
        <taxon>Dikarya</taxon>
        <taxon>Ascomycota</taxon>
        <taxon>Pezizomycotina</taxon>
        <taxon>Sordariomycetes</taxon>
        <taxon>Hypocreomycetidae</taxon>
        <taxon>Hypocreales</taxon>
        <taxon>Hypocreaceae</taxon>
        <taxon>Trichoderma</taxon>
    </lineage>
</organism>
<dbReference type="OrthoDB" id="6730379at2759"/>
<accession>A0A395NE70</accession>
<name>A0A395NE70_TRIAR</name>
<dbReference type="Gene3D" id="3.90.1150.170">
    <property type="match status" value="1"/>
</dbReference>
<dbReference type="Pfam" id="PF07690">
    <property type="entry name" value="MFS_1"/>
    <property type="match status" value="1"/>
</dbReference>
<evidence type="ECO:0000313" key="13">
    <source>
        <dbReference type="EMBL" id="RFU74244.1"/>
    </source>
</evidence>
<protein>
    <submittedName>
        <fullName evidence="13">Pyridoxal-dependent decarboxylase</fullName>
    </submittedName>
</protein>
<dbReference type="AlphaFoldDB" id="A0A395NE70"/>
<dbReference type="InterPro" id="IPR002129">
    <property type="entry name" value="PyrdxlP-dep_de-COase"/>
</dbReference>
<keyword evidence="6 10" id="KW-0663">Pyridoxal phosphate</keyword>
<dbReference type="Proteomes" id="UP000266272">
    <property type="component" value="Unassembled WGS sequence"/>
</dbReference>
<dbReference type="PANTHER" id="PTHR43791:SF74">
    <property type="entry name" value="TRANSPORTER, PUTATIVE (AFU_ORTHOLOGUE AFUA_1G17530)-RELATED"/>
    <property type="match status" value="1"/>
</dbReference>
<feature type="transmembrane region" description="Helical" evidence="11">
    <location>
        <begin position="134"/>
        <end position="155"/>
    </location>
</feature>
<dbReference type="STRING" id="490622.A0A395NE70"/>
<proteinExistence type="inferred from homology"/>
<comment type="caution">
    <text evidence="13">The sequence shown here is derived from an EMBL/GenBank/DDBJ whole genome shotgun (WGS) entry which is preliminary data.</text>
</comment>
<dbReference type="SUPFAM" id="SSF53383">
    <property type="entry name" value="PLP-dependent transferases"/>
    <property type="match status" value="1"/>
</dbReference>
<dbReference type="Gene3D" id="1.20.1250.20">
    <property type="entry name" value="MFS general substrate transporter like domains"/>
    <property type="match status" value="1"/>
</dbReference>
<keyword evidence="4" id="KW-0813">Transport</keyword>
<evidence type="ECO:0000313" key="14">
    <source>
        <dbReference type="Proteomes" id="UP000266272"/>
    </source>
</evidence>
<evidence type="ECO:0000256" key="9">
    <source>
        <dbReference type="ARBA" id="ARBA00023239"/>
    </source>
</evidence>
<dbReference type="InterPro" id="IPR021115">
    <property type="entry name" value="Pyridoxal-P_BS"/>
</dbReference>
<dbReference type="Pfam" id="PF00282">
    <property type="entry name" value="Pyridoxal_deC"/>
    <property type="match status" value="1"/>
</dbReference>
<dbReference type="InterPro" id="IPR015421">
    <property type="entry name" value="PyrdxlP-dep_Trfase_major"/>
</dbReference>
<feature type="transmembrane region" description="Helical" evidence="11">
    <location>
        <begin position="302"/>
        <end position="322"/>
    </location>
</feature>
<evidence type="ECO:0000256" key="7">
    <source>
        <dbReference type="ARBA" id="ARBA00022989"/>
    </source>
</evidence>
<comment type="similarity">
    <text evidence="3">Belongs to the group II decarboxylase family.</text>
</comment>
<sequence>MATENKSAVEAVNDASPPVVTDGDADRALVRKIDWRVMPVLCVTYALQYWDKGLLGQAAVFGLRTDLGLTQGKSFSWVSVVFYFGHIAGMYPGSLLAQRFHPKRVCSILALVWSVIMLTTPACKTYSGIIANRFFLGVVEAGVNPVFMLVVGTWYTHPEQILRSSIWYSFSGGSLLISPVINFGLAHIQSSRLAPWQIMYLFAGGISFLWGIALLWIFPDSPQRAKGFTESERARIIERTRVNNAGTENKHVKLYQIKEALFEFQFWGILILSLLSCTGSAVVTQFASIVFNGMGFDAYTSLLLNLPTGAMAFICVLGSGYLGRHWKNSRFFIISLSCLPVILGCSLLWQLNDSRGGKIFGFYLINFFSSAWVQCIGLGTSNTGGYTKKAVYASGTFIGYSLGNITGSLCFDQKFAPEFGQSFTGVLVCFAINFFLAQAVRFGLDRENKKRDRLYGPPTFDKGLEDLSDKENFSFRYALIVDIASEDEMRDMRNTTIPGTQESSLNQVISDMVQIMSHSVAMSHPKFFGFIPSPVDENSFLGSIITTMFNVGAGSWYQSSGASTVEDALIKWLAEQAGFPSPSAGGIFVSGGSVANLTAIVTARDAKLKFEERPKAIIYVSEQTHSSVAKGVVVAGFHRRQIRRVECDSNYRIKPTSLQREIENDRKRGLIPFMIVATCGLTNTGGVDDLNGLADVAQSENLWLHVDGAYGASILLSKSHKHAADGIGRADSLTWDAHKWLFQTYDCGLVLVRDKRNLVESFATGASYIRDAEEASSDKVNFWNRGIEMSRPARGMKLWFTLQRLGLDKVGDMIDHGVDLAEFAEQVLRLLENWEIVSPAQLGILNFHYIPPASQLDPSLDLEKYHDEVNAEISRLAVERNIAAPLTTRLNKALNLRMCTVSPDLSRDQLFDVLQSLDALAKEASTALRKKNMFKI</sequence>
<dbReference type="EMBL" id="PXOA01000553">
    <property type="protein sequence ID" value="RFU74244.1"/>
    <property type="molecule type" value="Genomic_DNA"/>
</dbReference>
<keyword evidence="7 11" id="KW-1133">Transmembrane helix</keyword>
<dbReference type="GO" id="GO:0022857">
    <property type="term" value="F:transmembrane transporter activity"/>
    <property type="evidence" value="ECO:0007669"/>
    <property type="project" value="InterPro"/>
</dbReference>
<feature type="transmembrane region" description="Helical" evidence="11">
    <location>
        <begin position="167"/>
        <end position="186"/>
    </location>
</feature>